<keyword evidence="1 2" id="KW-0732">Signal</keyword>
<organism evidence="4 5">
    <name type="scientific">Clostridium ganghwense</name>
    <dbReference type="NCBI Taxonomy" id="312089"/>
    <lineage>
        <taxon>Bacteria</taxon>
        <taxon>Bacillati</taxon>
        <taxon>Bacillota</taxon>
        <taxon>Clostridia</taxon>
        <taxon>Eubacteriales</taxon>
        <taxon>Clostridiaceae</taxon>
        <taxon>Clostridium</taxon>
    </lineage>
</organism>
<comment type="caution">
    <text evidence="4">The sequence shown here is derived from an EMBL/GenBank/DDBJ whole genome shotgun (WGS) entry which is preliminary data.</text>
</comment>
<feature type="domain" description="SbsA Ig-like" evidence="3">
    <location>
        <begin position="510"/>
        <end position="593"/>
    </location>
</feature>
<dbReference type="InterPro" id="IPR014755">
    <property type="entry name" value="Cu-Rt/internalin_Ig-like"/>
</dbReference>
<reference evidence="4" key="1">
    <citation type="submission" date="2022-12" db="EMBL/GenBank/DDBJ databases">
        <authorList>
            <person name="Wang J."/>
        </authorList>
    </citation>
    <scope>NUCLEOTIDE SEQUENCE</scope>
    <source>
        <strain evidence="4">HY-42-06</strain>
    </source>
</reference>
<dbReference type="RefSeq" id="WP_268049829.1">
    <property type="nucleotide sequence ID" value="NZ_JAPQES010000003.1"/>
</dbReference>
<dbReference type="Gene3D" id="2.60.40.1220">
    <property type="match status" value="3"/>
</dbReference>
<evidence type="ECO:0000256" key="2">
    <source>
        <dbReference type="SAM" id="SignalP"/>
    </source>
</evidence>
<keyword evidence="5" id="KW-1185">Reference proteome</keyword>
<feature type="chain" id="PRO_5046429371" evidence="2">
    <location>
        <begin position="32"/>
        <end position="1142"/>
    </location>
</feature>
<evidence type="ECO:0000256" key="1">
    <source>
        <dbReference type="ARBA" id="ARBA00022729"/>
    </source>
</evidence>
<evidence type="ECO:0000313" key="4">
    <source>
        <dbReference type="EMBL" id="MCY6370989.1"/>
    </source>
</evidence>
<dbReference type="Pfam" id="PF13205">
    <property type="entry name" value="Big_5"/>
    <property type="match status" value="1"/>
</dbReference>
<gene>
    <name evidence="4" type="ORF">OXH55_10130</name>
</gene>
<dbReference type="InterPro" id="IPR032812">
    <property type="entry name" value="SbsA_Ig"/>
</dbReference>
<protein>
    <submittedName>
        <fullName evidence="4">Ig-like domain-containing protein</fullName>
    </submittedName>
</protein>
<dbReference type="Proteomes" id="UP001079657">
    <property type="component" value="Unassembled WGS sequence"/>
</dbReference>
<evidence type="ECO:0000259" key="3">
    <source>
        <dbReference type="Pfam" id="PF13205"/>
    </source>
</evidence>
<feature type="signal peptide" evidence="2">
    <location>
        <begin position="1"/>
        <end position="31"/>
    </location>
</feature>
<sequence length="1142" mass="126023">MAKQRKAVKVLSTAALAGLVASAALSSQAFAKVDSYQVKVGEDVFQYDRADLTKSFLAAQTEQEGAELYEDFAGKMKENGLHSFNDDVKGYVSYESAKQAFLAAQTDDTKSFALDTFTESEEAEVVEIPTVKKATLVDGEVVYDGDDSQTGDLKVTSVSAINAAQVKVTFNKVLTEDAKDEATDVENYKLENLEGNEIEDVFKAVDMEEGSKEAILTVDYSKLGDDEEDNYQNQTKYTLIFDENITGQEVKKDFKVEDFETPEVESVEVAGIRTIKVKLSEPVVAKKRESNDFKDLYTELDEAFEVNDGDYSIEKVDPIDNGKELNIVLYSDLKDGKELTVKVKSEAVDYAGYSLKKGTFKTTVDVNKEDLAIVGYEKAKDSEITLVFNKDVKFTDFEDDTKIVKSNVDSKYNTDKDNKEFKEVGSSNDIFDSFYHSSAKNEAEAIEIDGNKVTLHFNSDDLLPETAYVFVEADVLQDLWEKKNNDLNVKVKVTKDMTKPEIKELEQDEDSNRKIVITFTEDMDKKSAEKSSNYSVKDKDDKTVRVAKAELDGDEVTLTLGKDLEDGDKYKVSIEDVEDKAENKISDVTKEFTAKDADAVSKSDIKVRYYDAHKSSQKIVVDFDKKMLADGSRYAINNLENYDLTIVKGGETYEIGLDDYDDASIKAVEDAHKAEIKLPGNNEDLDDRFNFENAKLTLKVNKVEDANENKSTVFSGIDVKSKDTNIGLDEDDDRPIAVDSETVKVIFADELKIEKSDIKLGYYNADNKFEEVTPSSTDIKKDNGKTIVTYTLKDDDELQYDGKYKGGYDFIVKTVPTPESENNYGDTLIGSKEWTLKDEIAPALAKLKQDSDEESTTEVKFNVPLDDRDDFDDAVKIVSYDNDTHKAVVRLEFQESLSSANINEHTFKTDDDDVDVKDAKLVDGEFGSNSAILLTLDSTDAGDNYTKIADFKELGVTTGSNELFDTASDVNRAKVDAAVEIVDEDAATPEETAKEKAIKAANVAIAALPAVDTITVDTADAAQAKVDAAKAEVKKATDLGAKTSELTNYANIKAVEDKIAEVKAAAGVFTAVGKDLGYNIAIGGNVVSVTVSDMSKVTAVKVDDTVLTEDDMVKKGNTITLQATSKSNIVITADEKDVTVKF</sequence>
<evidence type="ECO:0000313" key="5">
    <source>
        <dbReference type="Proteomes" id="UP001079657"/>
    </source>
</evidence>
<name>A0ABT4CPK9_9CLOT</name>
<dbReference type="EMBL" id="JAPQES010000003">
    <property type="protein sequence ID" value="MCY6370989.1"/>
    <property type="molecule type" value="Genomic_DNA"/>
</dbReference>
<proteinExistence type="predicted"/>
<accession>A0ABT4CPK9</accession>